<dbReference type="GO" id="GO:0005737">
    <property type="term" value="C:cytoplasm"/>
    <property type="evidence" value="ECO:0007669"/>
    <property type="project" value="TreeGrafter"/>
</dbReference>
<dbReference type="AlphaFoldDB" id="A0A0A1V5K1"/>
<dbReference type="PANTHER" id="PTHR10655">
    <property type="entry name" value="LYSOPHOSPHOLIPASE-RELATED"/>
    <property type="match status" value="1"/>
</dbReference>
<dbReference type="SUPFAM" id="SSF53474">
    <property type="entry name" value="alpha/beta-Hydrolases"/>
    <property type="match status" value="1"/>
</dbReference>
<dbReference type="InterPro" id="IPR050565">
    <property type="entry name" value="LYPA1-2/EST-like"/>
</dbReference>
<dbReference type="HOGENOM" id="CLU_049413_2_2_1"/>
<name>A0A0A1V5K1_9HYPO</name>
<dbReference type="PANTHER" id="PTHR10655:SF63">
    <property type="entry name" value="PHOSPHOLIPASE_CARBOXYLESTERASE_THIOESTERASE DOMAIN-CONTAINING PROTEIN"/>
    <property type="match status" value="1"/>
</dbReference>
<dbReference type="GO" id="GO:0008474">
    <property type="term" value="F:palmitoyl-(protein) hydrolase activity"/>
    <property type="evidence" value="ECO:0007669"/>
    <property type="project" value="TreeGrafter"/>
</dbReference>
<dbReference type="InterPro" id="IPR029058">
    <property type="entry name" value="AB_hydrolase_fold"/>
</dbReference>
<evidence type="ECO:0000313" key="4">
    <source>
        <dbReference type="Proteomes" id="UP000030151"/>
    </source>
</evidence>
<feature type="domain" description="Phospholipase/carboxylesterase/thioesterase" evidence="2">
    <location>
        <begin position="16"/>
        <end position="179"/>
    </location>
</feature>
<dbReference type="OrthoDB" id="2418081at2759"/>
<dbReference type="Proteomes" id="UP000030151">
    <property type="component" value="Unassembled WGS sequence"/>
</dbReference>
<gene>
    <name evidence="3" type="ORF">X797_002586</name>
</gene>
<dbReference type="EMBL" id="JELW01000002">
    <property type="protein sequence ID" value="EXV04901.1"/>
    <property type="molecule type" value="Genomic_DNA"/>
</dbReference>
<proteinExistence type="inferred from homology"/>
<evidence type="ECO:0000259" key="2">
    <source>
        <dbReference type="Pfam" id="PF02230"/>
    </source>
</evidence>
<sequence length="283" mass="30737">MSKDDTIANPEFGPVHIINPQSRHTRTAIVLHGRGSNGQEFADELFSSHLSGHMPLASALPGWRWVFPSSPSLWSTTFQESIPAWFEARSLTDTTARQDLQTNGIAASVRHIQVLIDEEVARLDGNASHVLLGGISQGAAVGIWTLLCPGPARGIGAFFGSSTWLPFAANIEQALLQATADASTEPTPGEDESDAFVRGMMTLGGQPQGEASAMKILLGHGDDDAYVDITLGRQARNVLSKAGFIVEWKEYSGAEEEGHWFKVPDQMDDIYQFIKENYPDEGE</sequence>
<dbReference type="Pfam" id="PF02230">
    <property type="entry name" value="Abhydrolase_2"/>
    <property type="match status" value="1"/>
</dbReference>
<comment type="similarity">
    <text evidence="1">Belongs to the AB hydrolase superfamily. AB hydrolase 2 family.</text>
</comment>
<dbReference type="GO" id="GO:0052689">
    <property type="term" value="F:carboxylic ester hydrolase activity"/>
    <property type="evidence" value="ECO:0007669"/>
    <property type="project" value="TreeGrafter"/>
</dbReference>
<reference evidence="3 4" key="1">
    <citation type="submission" date="2014-02" db="EMBL/GenBank/DDBJ databases">
        <title>The genome sequence of the entomopathogenic fungus Metarhizium robertsii ARSEF 2575.</title>
        <authorList>
            <person name="Giuliano Garisto Donzelli B."/>
            <person name="Roe B.A."/>
            <person name="Macmil S.L."/>
            <person name="Krasnoff S.B."/>
            <person name="Gibson D.M."/>
        </authorList>
    </citation>
    <scope>NUCLEOTIDE SEQUENCE [LARGE SCALE GENOMIC DNA]</scope>
    <source>
        <strain evidence="3 4">ARSEF 2575</strain>
    </source>
</reference>
<accession>A0A0A1V5K1</accession>
<dbReference type="InterPro" id="IPR003140">
    <property type="entry name" value="PLipase/COase/thioEstase"/>
</dbReference>
<evidence type="ECO:0000256" key="1">
    <source>
        <dbReference type="ARBA" id="ARBA00006499"/>
    </source>
</evidence>
<evidence type="ECO:0000313" key="3">
    <source>
        <dbReference type="EMBL" id="EXV04901.1"/>
    </source>
</evidence>
<organism evidence="3 4">
    <name type="scientific">Metarhizium robertsii</name>
    <dbReference type="NCBI Taxonomy" id="568076"/>
    <lineage>
        <taxon>Eukaryota</taxon>
        <taxon>Fungi</taxon>
        <taxon>Dikarya</taxon>
        <taxon>Ascomycota</taxon>
        <taxon>Pezizomycotina</taxon>
        <taxon>Sordariomycetes</taxon>
        <taxon>Hypocreomycetidae</taxon>
        <taxon>Hypocreales</taxon>
        <taxon>Clavicipitaceae</taxon>
        <taxon>Metarhizium</taxon>
    </lineage>
</organism>
<dbReference type="eggNOG" id="KOG2112">
    <property type="taxonomic scope" value="Eukaryota"/>
</dbReference>
<comment type="caution">
    <text evidence="3">The sequence shown here is derived from an EMBL/GenBank/DDBJ whole genome shotgun (WGS) entry which is preliminary data.</text>
</comment>
<protein>
    <submittedName>
        <fullName evidence="3">Phospholipase/carboxylesterase</fullName>
    </submittedName>
</protein>
<dbReference type="Gene3D" id="3.40.50.1820">
    <property type="entry name" value="alpha/beta hydrolase"/>
    <property type="match status" value="1"/>
</dbReference>